<name>L8EA14_HUMAN</name>
<gene>
    <name evidence="1" type="primary">PSAP</name>
</gene>
<protein>
    <submittedName>
        <fullName evidence="1">Alternative protein PSAP</fullName>
    </submittedName>
</protein>
<sequence length="45" mass="5057">MLSSIANAMCGTRRRNIPSWQKPQHWFFSTCVSGGMNAQICLTLL</sequence>
<dbReference type="AlphaFoldDB" id="L8EA14"/>
<organism evidence="1">
    <name type="scientific">Homo sapiens</name>
    <name type="common">Human</name>
    <dbReference type="NCBI Taxonomy" id="9606"/>
    <lineage>
        <taxon>Eukaryota</taxon>
        <taxon>Metazoa</taxon>
        <taxon>Chordata</taxon>
        <taxon>Craniata</taxon>
        <taxon>Vertebrata</taxon>
        <taxon>Euteleostomi</taxon>
        <taxon>Mammalia</taxon>
        <taxon>Eutheria</taxon>
        <taxon>Euarchontoglires</taxon>
        <taxon>Primates</taxon>
        <taxon>Haplorrhini</taxon>
        <taxon>Catarrhini</taxon>
        <taxon>Hominidae</taxon>
        <taxon>Homo</taxon>
    </lineage>
</organism>
<dbReference type="OrthoDB" id="69496at2759"/>
<accession>L8EA14</accession>
<dbReference type="ChiTaRS" id="PSAP">
    <property type="organism name" value="human"/>
</dbReference>
<dbReference type="EMBL" id="HF583691">
    <property type="protein sequence ID" value="CCQ43188.1"/>
    <property type="molecule type" value="Genomic_DNA"/>
</dbReference>
<proteinExistence type="predicted"/>
<reference evidence="1" key="1">
    <citation type="journal article" date="2013" name="PLoS ONE">
        <title>Direct detection of alternative open reading frames translation products in human significantly expands the proteome.</title>
        <authorList>
            <person name="Vanderperre B."/>
            <person name="Lucier J.-F."/>
            <person name="Motard J."/>
            <person name="Tremblay G."/>
            <person name="Vanderperre S."/>
            <person name="Wisztorski M."/>
            <person name="Salzet M."/>
            <person name="Boisvert F.-M."/>
            <person name="Roucou X."/>
        </authorList>
    </citation>
    <scope>NUCLEOTIDE SEQUENCE</scope>
</reference>
<evidence type="ECO:0000313" key="1">
    <source>
        <dbReference type="EMBL" id="CCQ43188.1"/>
    </source>
</evidence>